<proteinExistence type="predicted"/>
<reference evidence="1" key="1">
    <citation type="journal article" date="2015" name="Nature">
        <title>Complex archaea that bridge the gap between prokaryotes and eukaryotes.</title>
        <authorList>
            <person name="Spang A."/>
            <person name="Saw J.H."/>
            <person name="Jorgensen S.L."/>
            <person name="Zaremba-Niedzwiedzka K."/>
            <person name="Martijn J."/>
            <person name="Lind A.E."/>
            <person name="van Eijk R."/>
            <person name="Schleper C."/>
            <person name="Guy L."/>
            <person name="Ettema T.J."/>
        </authorList>
    </citation>
    <scope>NUCLEOTIDE SEQUENCE</scope>
</reference>
<name>A0A0F9SA13_9ZZZZ</name>
<evidence type="ECO:0000313" key="1">
    <source>
        <dbReference type="EMBL" id="KKN63854.1"/>
    </source>
</evidence>
<protein>
    <submittedName>
        <fullName evidence="1">Uncharacterized protein</fullName>
    </submittedName>
</protein>
<accession>A0A0F9SA13</accession>
<dbReference type="AlphaFoldDB" id="A0A0F9SA13"/>
<dbReference type="EMBL" id="LAZR01000576">
    <property type="protein sequence ID" value="KKN63854.1"/>
    <property type="molecule type" value="Genomic_DNA"/>
</dbReference>
<organism evidence="1">
    <name type="scientific">marine sediment metagenome</name>
    <dbReference type="NCBI Taxonomy" id="412755"/>
    <lineage>
        <taxon>unclassified sequences</taxon>
        <taxon>metagenomes</taxon>
        <taxon>ecological metagenomes</taxon>
    </lineage>
</organism>
<sequence>MMQLKFLYGVKGCAHCDSNSDCPKELKNSEINLLPSVRLVNDGRQDWETFCADFLKTVTLRGM</sequence>
<gene>
    <name evidence="1" type="ORF">LCGC14_0497320</name>
</gene>
<comment type="caution">
    <text evidence="1">The sequence shown here is derived from an EMBL/GenBank/DDBJ whole genome shotgun (WGS) entry which is preliminary data.</text>
</comment>